<evidence type="ECO:0000313" key="5">
    <source>
        <dbReference type="EMBL" id="SET31670.1"/>
    </source>
</evidence>
<dbReference type="EMBL" id="FOHT01000010">
    <property type="protein sequence ID" value="SET31670.1"/>
    <property type="molecule type" value="Genomic_DNA"/>
</dbReference>
<sequence length="471" mass="52669">MDPGDSIINFFMKVQVSIILILLFQTVFGQQQIAFPGAEGGGKYTTGGRGGKIIFVDNLNNKGNGSFRKAIEAEGPRTIIFRVSGTIELEKTIHIKNGDLTIAGQTAPGDGICLKNYGVRVDADNVIIRYLRVRPGDNAHEEMDAITGMRNKNIIIDHCSFSWANDEVASFYDNENFTLQWCIISESFNLSDHHKGAHGYGGIWGGKNASFHHNLISDHVSRNPRLQGSRYTNNPEFEKADFRNNVIYNWGNNSIYGGEEGHYNLVNNYYKPGPATKKDVRDRILNLTQSFFSESRNTDTLRAGWFYLAGNIIEGNKEISKNNWDGGVQVKHLTQEMIDQSRLTSPVEHTAIKTDDAKKAFKKVLRDAGASFQRDAVDKRIIREANTGKESVGKQFRDGGKGIIDSQSDVGGWPLLRSTPPPPDADNDGMPDEWEKQNGLNPEQVDNNDYKLNKEYTNIEVYLNSIVAQKK</sequence>
<dbReference type="KEGG" id="dori:FH5T_00810"/>
<dbReference type="GO" id="GO:0046872">
    <property type="term" value="F:metal ion binding"/>
    <property type="evidence" value="ECO:0007669"/>
    <property type="project" value="UniProtKB-KW"/>
</dbReference>
<evidence type="ECO:0000313" key="7">
    <source>
        <dbReference type="Proteomes" id="UP000181981"/>
    </source>
</evidence>
<keyword evidence="6" id="KW-1185">Reference proteome</keyword>
<evidence type="ECO:0000313" key="4">
    <source>
        <dbReference type="EMBL" id="AHW58599.1"/>
    </source>
</evidence>
<dbReference type="Gene3D" id="2.160.20.10">
    <property type="entry name" value="Single-stranded right-handed beta-helix, Pectin lyase-like"/>
    <property type="match status" value="1"/>
</dbReference>
<proteinExistence type="predicted"/>
<dbReference type="EMBL" id="CP007451">
    <property type="protein sequence ID" value="AHW58599.1"/>
    <property type="molecule type" value="Genomic_DNA"/>
</dbReference>
<dbReference type="STRING" id="1168034.FH5T_00810"/>
<name>X5DCB3_9BACT</name>
<dbReference type="InterPro" id="IPR011050">
    <property type="entry name" value="Pectin_lyase_fold/virulence"/>
</dbReference>
<feature type="compositionally biased region" description="Polar residues" evidence="3">
    <location>
        <begin position="438"/>
        <end position="447"/>
    </location>
</feature>
<evidence type="ECO:0000256" key="2">
    <source>
        <dbReference type="ARBA" id="ARBA00023180"/>
    </source>
</evidence>
<gene>
    <name evidence="4" type="ORF">FH5T_00810</name>
    <name evidence="5" type="ORF">SAMN05444285_11058</name>
</gene>
<dbReference type="Proteomes" id="UP000023772">
    <property type="component" value="Chromosome"/>
</dbReference>
<accession>X5DCB3</accession>
<dbReference type="SUPFAM" id="SSF51126">
    <property type="entry name" value="Pectin lyase-like"/>
    <property type="match status" value="1"/>
</dbReference>
<dbReference type="eggNOG" id="COG3866">
    <property type="taxonomic scope" value="Bacteria"/>
</dbReference>
<keyword evidence="2" id="KW-0325">Glycoprotein</keyword>
<dbReference type="InterPro" id="IPR052063">
    <property type="entry name" value="Polysaccharide_Lyase_1"/>
</dbReference>
<dbReference type="AlphaFoldDB" id="X5DCB3"/>
<reference evidence="5 7" key="2">
    <citation type="submission" date="2016-10" db="EMBL/GenBank/DDBJ databases">
        <authorList>
            <person name="de Groot N.N."/>
        </authorList>
    </citation>
    <scope>NUCLEOTIDE SEQUENCE [LARGE SCALE GENOMIC DNA]</scope>
    <source>
        <strain evidence="5 7">DSM 25947</strain>
    </source>
</reference>
<evidence type="ECO:0008006" key="8">
    <source>
        <dbReference type="Google" id="ProtNLM"/>
    </source>
</evidence>
<evidence type="ECO:0000256" key="1">
    <source>
        <dbReference type="ARBA" id="ARBA00022723"/>
    </source>
</evidence>
<dbReference type="HOGENOM" id="CLU_016764_2_0_10"/>
<dbReference type="PANTHER" id="PTHR42970">
    <property type="entry name" value="PECTATE LYASE C-RELATED"/>
    <property type="match status" value="1"/>
</dbReference>
<feature type="region of interest" description="Disordered" evidence="3">
    <location>
        <begin position="392"/>
        <end position="449"/>
    </location>
</feature>
<reference evidence="4 6" key="1">
    <citation type="submission" date="2014-03" db="EMBL/GenBank/DDBJ databases">
        <title>Complete genome sequence of a deeply braunched marine Bacteroidia bacterium Draconibacterium orientale type strain FH5T.</title>
        <authorList>
            <person name="Li X."/>
            <person name="Wang X."/>
            <person name="Xie Z."/>
            <person name="Du Z."/>
            <person name="Chen G."/>
        </authorList>
    </citation>
    <scope>NUCLEOTIDE SEQUENCE [LARGE SCALE GENOMIC DNA]</scope>
    <source>
        <strain evidence="4 6">FH5</strain>
    </source>
</reference>
<dbReference type="InterPro" id="IPR012334">
    <property type="entry name" value="Pectin_lyas_fold"/>
</dbReference>
<organism evidence="5 7">
    <name type="scientific">Draconibacterium orientale</name>
    <dbReference type="NCBI Taxonomy" id="1168034"/>
    <lineage>
        <taxon>Bacteria</taxon>
        <taxon>Pseudomonadati</taxon>
        <taxon>Bacteroidota</taxon>
        <taxon>Bacteroidia</taxon>
        <taxon>Marinilabiliales</taxon>
        <taxon>Prolixibacteraceae</taxon>
        <taxon>Draconibacterium</taxon>
    </lineage>
</organism>
<evidence type="ECO:0000313" key="6">
    <source>
        <dbReference type="Proteomes" id="UP000023772"/>
    </source>
</evidence>
<dbReference type="Proteomes" id="UP000181981">
    <property type="component" value="Unassembled WGS sequence"/>
</dbReference>
<protein>
    <recommendedName>
        <fullName evidence="8">Pectate lyase</fullName>
    </recommendedName>
</protein>
<dbReference type="PANTHER" id="PTHR42970:SF1">
    <property type="entry name" value="PECTATE LYASE C-RELATED"/>
    <property type="match status" value="1"/>
</dbReference>
<evidence type="ECO:0000256" key="3">
    <source>
        <dbReference type="SAM" id="MobiDB-lite"/>
    </source>
</evidence>
<keyword evidence="1" id="KW-0479">Metal-binding</keyword>